<dbReference type="FunFam" id="3.40.50.10860:FF:000001">
    <property type="entry name" value="Bifunctional protein FolD"/>
    <property type="match status" value="1"/>
</dbReference>
<dbReference type="InParanoid" id="A0A2V0P686"/>
<dbReference type="GO" id="GO:0004488">
    <property type="term" value="F:methylenetetrahydrofolate dehydrogenase (NADP+) activity"/>
    <property type="evidence" value="ECO:0007669"/>
    <property type="project" value="UniProtKB-EC"/>
</dbReference>
<evidence type="ECO:0000256" key="7">
    <source>
        <dbReference type="ARBA" id="ARBA00023268"/>
    </source>
</evidence>
<comment type="catalytic activity">
    <reaction evidence="8">
        <text>(6R)-5,10-methenyltetrahydrofolate + H2O = (6R)-10-formyltetrahydrofolate + H(+)</text>
        <dbReference type="Rhea" id="RHEA:23700"/>
        <dbReference type="ChEBI" id="CHEBI:15377"/>
        <dbReference type="ChEBI" id="CHEBI:15378"/>
        <dbReference type="ChEBI" id="CHEBI:57455"/>
        <dbReference type="ChEBI" id="CHEBI:195366"/>
        <dbReference type="EC" id="3.5.4.9"/>
    </reaction>
</comment>
<dbReference type="EMBL" id="BDRX01000033">
    <property type="protein sequence ID" value="GBF92595.1"/>
    <property type="molecule type" value="Genomic_DNA"/>
</dbReference>
<keyword evidence="4" id="KW-0378">Hydrolase</keyword>
<dbReference type="InterPro" id="IPR036291">
    <property type="entry name" value="NAD(P)-bd_dom_sf"/>
</dbReference>
<dbReference type="PRINTS" id="PR00085">
    <property type="entry name" value="THFDHDRGNASE"/>
</dbReference>
<dbReference type="InterPro" id="IPR046346">
    <property type="entry name" value="Aminoacid_DH-like_N_sf"/>
</dbReference>
<dbReference type="PROSITE" id="PS00767">
    <property type="entry name" value="THF_DHG_CYH_2"/>
    <property type="match status" value="1"/>
</dbReference>
<dbReference type="NCBIfam" id="NF010783">
    <property type="entry name" value="PRK14186.1"/>
    <property type="match status" value="1"/>
</dbReference>
<comment type="pathway">
    <text evidence="1">One-carbon metabolism; tetrahydrofolate interconversion.</text>
</comment>
<keyword evidence="6" id="KW-0560">Oxidoreductase</keyword>
<evidence type="ECO:0000256" key="11">
    <source>
        <dbReference type="ARBA" id="ARBA00061364"/>
    </source>
</evidence>
<dbReference type="GO" id="GO:0035999">
    <property type="term" value="P:tetrahydrofolate interconversion"/>
    <property type="evidence" value="ECO:0007669"/>
    <property type="project" value="TreeGrafter"/>
</dbReference>
<dbReference type="STRING" id="307507.A0A2V0P686"/>
<dbReference type="PANTHER" id="PTHR48099">
    <property type="entry name" value="C-1-TETRAHYDROFOLATE SYNTHASE, CYTOPLASMIC-RELATED"/>
    <property type="match status" value="1"/>
</dbReference>
<dbReference type="Pfam" id="PF02882">
    <property type="entry name" value="THF_DHG_CYH_C"/>
    <property type="match status" value="1"/>
</dbReference>
<evidence type="ECO:0000313" key="16">
    <source>
        <dbReference type="Proteomes" id="UP000247498"/>
    </source>
</evidence>
<gene>
    <name evidence="15" type="ORF">Rsub_05209</name>
</gene>
<evidence type="ECO:0000256" key="6">
    <source>
        <dbReference type="ARBA" id="ARBA00023002"/>
    </source>
</evidence>
<dbReference type="PROSITE" id="PS00766">
    <property type="entry name" value="THF_DHG_CYH_1"/>
    <property type="match status" value="1"/>
</dbReference>
<comment type="subunit">
    <text evidence="2">Homodimer.</text>
</comment>
<evidence type="ECO:0000259" key="13">
    <source>
        <dbReference type="Pfam" id="PF00763"/>
    </source>
</evidence>
<evidence type="ECO:0000259" key="14">
    <source>
        <dbReference type="Pfam" id="PF02882"/>
    </source>
</evidence>
<dbReference type="AlphaFoldDB" id="A0A2V0P686"/>
<keyword evidence="7" id="KW-0511">Multifunctional enzyme</keyword>
<evidence type="ECO:0000256" key="10">
    <source>
        <dbReference type="ARBA" id="ARBA00058319"/>
    </source>
</evidence>
<dbReference type="NCBIfam" id="NF008058">
    <property type="entry name" value="PRK10792.1"/>
    <property type="match status" value="1"/>
</dbReference>
<dbReference type="SUPFAM" id="SSF53223">
    <property type="entry name" value="Aminoacid dehydrogenase-like, N-terminal domain"/>
    <property type="match status" value="1"/>
</dbReference>
<evidence type="ECO:0000256" key="2">
    <source>
        <dbReference type="ARBA" id="ARBA00011738"/>
    </source>
</evidence>
<dbReference type="HAMAP" id="MF_01576">
    <property type="entry name" value="THF_DHG_CYH"/>
    <property type="match status" value="1"/>
</dbReference>
<dbReference type="InterPro" id="IPR020867">
    <property type="entry name" value="THF_DH/CycHdrlase_CS"/>
</dbReference>
<protein>
    <submittedName>
        <fullName evidence="15">5,10-methylenetetrahydrofolate dehydrogenase</fullName>
    </submittedName>
</protein>
<feature type="compositionally biased region" description="Low complexity" evidence="12">
    <location>
        <begin position="13"/>
        <end position="24"/>
    </location>
</feature>
<dbReference type="NCBIfam" id="NF010785">
    <property type="entry name" value="PRK14188.1"/>
    <property type="match status" value="1"/>
</dbReference>
<feature type="region of interest" description="Disordered" evidence="12">
    <location>
        <begin position="1"/>
        <end position="24"/>
    </location>
</feature>
<evidence type="ECO:0000256" key="4">
    <source>
        <dbReference type="ARBA" id="ARBA00022801"/>
    </source>
</evidence>
<dbReference type="GO" id="GO:0005829">
    <property type="term" value="C:cytosol"/>
    <property type="evidence" value="ECO:0007669"/>
    <property type="project" value="TreeGrafter"/>
</dbReference>
<dbReference type="FunFam" id="3.40.50.720:FF:000006">
    <property type="entry name" value="Bifunctional protein FolD"/>
    <property type="match status" value="1"/>
</dbReference>
<evidence type="ECO:0000256" key="8">
    <source>
        <dbReference type="ARBA" id="ARBA00036357"/>
    </source>
</evidence>
<dbReference type="InterPro" id="IPR020630">
    <property type="entry name" value="THF_DH/CycHdrlase_cat_dom"/>
</dbReference>
<evidence type="ECO:0000256" key="1">
    <source>
        <dbReference type="ARBA" id="ARBA00004777"/>
    </source>
</evidence>
<dbReference type="Proteomes" id="UP000247498">
    <property type="component" value="Unassembled WGS sequence"/>
</dbReference>
<accession>A0A2V0P686</accession>
<comment type="caution">
    <text evidence="15">The sequence shown here is derived from an EMBL/GenBank/DDBJ whole genome shotgun (WGS) entry which is preliminary data.</text>
</comment>
<keyword evidence="5" id="KW-0521">NADP</keyword>
<comment type="similarity">
    <text evidence="11">Belongs to the tetrahydrofolate dehydrogenase/cyclohydrolase family.</text>
</comment>
<evidence type="ECO:0000256" key="3">
    <source>
        <dbReference type="ARBA" id="ARBA00022563"/>
    </source>
</evidence>
<evidence type="ECO:0000256" key="12">
    <source>
        <dbReference type="SAM" id="MobiDB-lite"/>
    </source>
</evidence>
<evidence type="ECO:0000256" key="5">
    <source>
        <dbReference type="ARBA" id="ARBA00022857"/>
    </source>
</evidence>
<organism evidence="15 16">
    <name type="scientific">Raphidocelis subcapitata</name>
    <dbReference type="NCBI Taxonomy" id="307507"/>
    <lineage>
        <taxon>Eukaryota</taxon>
        <taxon>Viridiplantae</taxon>
        <taxon>Chlorophyta</taxon>
        <taxon>core chlorophytes</taxon>
        <taxon>Chlorophyceae</taxon>
        <taxon>CS clade</taxon>
        <taxon>Sphaeropleales</taxon>
        <taxon>Selenastraceae</taxon>
        <taxon>Raphidocelis</taxon>
    </lineage>
</organism>
<reference evidence="15 16" key="1">
    <citation type="journal article" date="2018" name="Sci. Rep.">
        <title>Raphidocelis subcapitata (=Pseudokirchneriella subcapitata) provides an insight into genome evolution and environmental adaptations in the Sphaeropleales.</title>
        <authorList>
            <person name="Suzuki S."/>
            <person name="Yamaguchi H."/>
            <person name="Nakajima N."/>
            <person name="Kawachi M."/>
        </authorList>
    </citation>
    <scope>NUCLEOTIDE SEQUENCE [LARGE SCALE GENOMIC DNA]</scope>
    <source>
        <strain evidence="15 16">NIES-35</strain>
    </source>
</reference>
<comment type="catalytic activity">
    <reaction evidence="9">
        <text>(6R)-5,10-methylene-5,6,7,8-tetrahydrofolate + NADP(+) = (6R)-5,10-methenyltetrahydrofolate + NADPH</text>
        <dbReference type="Rhea" id="RHEA:22812"/>
        <dbReference type="ChEBI" id="CHEBI:15636"/>
        <dbReference type="ChEBI" id="CHEBI:57455"/>
        <dbReference type="ChEBI" id="CHEBI:57783"/>
        <dbReference type="ChEBI" id="CHEBI:58349"/>
        <dbReference type="EC" id="1.5.1.5"/>
    </reaction>
</comment>
<dbReference type="Gene3D" id="3.40.50.10860">
    <property type="entry name" value="Leucine Dehydrogenase, chain A, domain 1"/>
    <property type="match status" value="1"/>
</dbReference>
<feature type="domain" description="Tetrahydrofolate dehydrogenase/cyclohydrolase catalytic" evidence="13">
    <location>
        <begin position="51"/>
        <end position="166"/>
    </location>
</feature>
<evidence type="ECO:0000313" key="15">
    <source>
        <dbReference type="EMBL" id="GBF92595.1"/>
    </source>
</evidence>
<dbReference type="PANTHER" id="PTHR48099:SF5">
    <property type="entry name" value="C-1-TETRAHYDROFOLATE SYNTHASE, CYTOPLASMIC"/>
    <property type="match status" value="1"/>
</dbReference>
<keyword evidence="3" id="KW-0554">One-carbon metabolism</keyword>
<comment type="function">
    <text evidence="10">Catalyzes the oxidation of 5,10-methylenetetrahydrofolate to 5,10-methenyltetrahydrofolate and then the hydrolysis of 5,10-methenyltetrahydrofolate to 10-formyltetrahydrofolate.</text>
</comment>
<dbReference type="Pfam" id="PF00763">
    <property type="entry name" value="THF_DHG_CYH"/>
    <property type="match status" value="1"/>
</dbReference>
<proteinExistence type="inferred from homology"/>
<dbReference type="Gene3D" id="3.40.50.720">
    <property type="entry name" value="NAD(P)-binding Rossmann-like Domain"/>
    <property type="match status" value="1"/>
</dbReference>
<dbReference type="InterPro" id="IPR000672">
    <property type="entry name" value="THF_DH/CycHdrlase"/>
</dbReference>
<sequence>MSMAMQTRGPSVAQRRGAAAARPPLAPAPLARSRALRVCAAAPVAGAAKIIDGKQIAEDIRREIAAEVAALKAATGKAPGLAVVLVGARKDSETYVRSKKKACAEVGFESFGTDLPEDASEQEVLDVVARYNADPNVHGILVQLPLPKHIDEQRVLDAISITKDVDGFHPQNIGSLAMRGRSPLYVSCTPKGCLELLKRSGVELKGKTAAVVGRSNIVGLPVALLLQNEDATVTMVHSRTPDAAEVVRRADVVVAACGRAEMVRGDWIKPGAVVIDVGINAVDDAAAKRGYRLVGDVDFKGACERASAITPVPGGVGPMTIAMLLQNTLEGAKRQIGAPAN</sequence>
<evidence type="ECO:0000256" key="9">
    <source>
        <dbReference type="ARBA" id="ARBA00052194"/>
    </source>
</evidence>
<feature type="domain" description="Tetrahydrofolate dehydrogenase/cyclohydrolase NAD(P)-binding" evidence="14">
    <location>
        <begin position="187"/>
        <end position="335"/>
    </location>
</feature>
<dbReference type="CDD" id="cd01080">
    <property type="entry name" value="NAD_bind_m-THF_DH_Cyclohyd"/>
    <property type="match status" value="1"/>
</dbReference>
<dbReference type="GO" id="GO:0004477">
    <property type="term" value="F:methenyltetrahydrofolate cyclohydrolase activity"/>
    <property type="evidence" value="ECO:0007669"/>
    <property type="project" value="UniProtKB-EC"/>
</dbReference>
<name>A0A2V0P686_9CHLO</name>
<dbReference type="OrthoDB" id="5126881at2759"/>
<dbReference type="InterPro" id="IPR020631">
    <property type="entry name" value="THF_DH/CycHdrlase_NAD-bd_dom"/>
</dbReference>
<dbReference type="SUPFAM" id="SSF51735">
    <property type="entry name" value="NAD(P)-binding Rossmann-fold domains"/>
    <property type="match status" value="1"/>
</dbReference>
<keyword evidence="16" id="KW-1185">Reference proteome</keyword>